<dbReference type="GO" id="GO:0034257">
    <property type="term" value="F:nicotinamide riboside transmembrane transporter activity"/>
    <property type="evidence" value="ECO:0007669"/>
    <property type="project" value="InterPro"/>
</dbReference>
<keyword evidence="12" id="KW-1185">Reference proteome</keyword>
<feature type="transmembrane region" description="Helical" evidence="10">
    <location>
        <begin position="172"/>
        <end position="190"/>
    </location>
</feature>
<evidence type="ECO:0000256" key="4">
    <source>
        <dbReference type="ARBA" id="ARBA00017522"/>
    </source>
</evidence>
<dbReference type="Pfam" id="PF04973">
    <property type="entry name" value="NMN_transporter"/>
    <property type="match status" value="1"/>
</dbReference>
<proteinExistence type="inferred from homology"/>
<keyword evidence="8 10" id="KW-1133">Transmembrane helix</keyword>
<sequence length="228" mass="26737">MILLKAQLHSLSFKFYFSLLVTLIFVTTLSLIINADTLNIFTAICGIIYAFFAGAKKLICFIFGIMYSICYIYIAYKTNLYGDVMLNLIYLPMNVLGIIHWKNHQNKNNIVNIRSLNFKNMIICLAIVLFLTILYGIFLEKINTMFAYFNSFAVIAQIVAFYLQVKRYIQNYLLVTLANITNVFIWFLIFEHSKENIAQLLNMIIFLIIGLYYYFTWKKSYNESLYNC</sequence>
<dbReference type="InterPro" id="IPR006419">
    <property type="entry name" value="NMN_transpt_PnuC"/>
</dbReference>
<keyword evidence="7 10" id="KW-0812">Transmembrane</keyword>
<dbReference type="Proteomes" id="UP000292583">
    <property type="component" value="Unassembled WGS sequence"/>
</dbReference>
<feature type="transmembrane region" description="Helical" evidence="10">
    <location>
        <begin position="47"/>
        <end position="74"/>
    </location>
</feature>
<evidence type="ECO:0000256" key="10">
    <source>
        <dbReference type="SAM" id="Phobius"/>
    </source>
</evidence>
<comment type="caution">
    <text evidence="11">The sequence shown here is derived from an EMBL/GenBank/DDBJ whole genome shotgun (WGS) entry which is preliminary data.</text>
</comment>
<keyword evidence="5" id="KW-0813">Transport</keyword>
<gene>
    <name evidence="11" type="ORF">DU473_03720</name>
</gene>
<evidence type="ECO:0000256" key="6">
    <source>
        <dbReference type="ARBA" id="ARBA00022475"/>
    </source>
</evidence>
<accession>A0A4Q9JU79</accession>
<comment type="similarity">
    <text evidence="3">Belongs to the nicotinamide ribonucleoside (NR) uptake permease (TC 4.B.1) family.</text>
</comment>
<dbReference type="PANTHER" id="PTHR36122">
    <property type="entry name" value="NICOTINAMIDE RIBOSIDE TRANSPORTER PNUC"/>
    <property type="match status" value="1"/>
</dbReference>
<organism evidence="11 12">
    <name type="scientific">Campylobacter novaezeelandiae</name>
    <dbReference type="NCBI Taxonomy" id="2267891"/>
    <lineage>
        <taxon>Bacteria</taxon>
        <taxon>Pseudomonadati</taxon>
        <taxon>Campylobacterota</taxon>
        <taxon>Epsilonproteobacteria</taxon>
        <taxon>Campylobacterales</taxon>
        <taxon>Campylobacteraceae</taxon>
        <taxon>Campylobacter</taxon>
    </lineage>
</organism>
<dbReference type="PANTHER" id="PTHR36122:SF2">
    <property type="entry name" value="NICOTINAMIDE RIBOSIDE TRANSPORTER PNUC"/>
    <property type="match status" value="1"/>
</dbReference>
<evidence type="ECO:0000256" key="2">
    <source>
        <dbReference type="ARBA" id="ARBA00004651"/>
    </source>
</evidence>
<dbReference type="EMBL" id="QPGR01000006">
    <property type="protein sequence ID" value="TBR81205.1"/>
    <property type="molecule type" value="Genomic_DNA"/>
</dbReference>
<comment type="subcellular location">
    <subcellularLocation>
        <location evidence="2">Cell membrane</location>
        <topology evidence="2">Multi-pass membrane protein</topology>
    </subcellularLocation>
</comment>
<evidence type="ECO:0000256" key="5">
    <source>
        <dbReference type="ARBA" id="ARBA00022448"/>
    </source>
</evidence>
<feature type="transmembrane region" description="Helical" evidence="10">
    <location>
        <begin position="196"/>
        <end position="215"/>
    </location>
</feature>
<dbReference type="OrthoDB" id="5363132at2"/>
<evidence type="ECO:0000313" key="12">
    <source>
        <dbReference type="Proteomes" id="UP000292583"/>
    </source>
</evidence>
<reference evidence="11 12" key="1">
    <citation type="submission" date="2018-07" db="EMBL/GenBank/DDBJ databases">
        <title>Campylobacter zealandensis sp. nov., isolated from birds and water in New Zealand.</title>
        <authorList>
            <person name="Wilkinson D.A."/>
            <person name="Biggs P.J."/>
            <person name="French N.P."/>
            <person name="Midwinter A.C."/>
        </authorList>
    </citation>
    <scope>NUCLEOTIDE SEQUENCE [LARGE SCALE GENOMIC DNA]</scope>
    <source>
        <strain evidence="11 12">B423b</strain>
    </source>
</reference>
<feature type="transmembrane region" description="Helical" evidence="10">
    <location>
        <begin position="145"/>
        <end position="165"/>
    </location>
</feature>
<evidence type="ECO:0000256" key="8">
    <source>
        <dbReference type="ARBA" id="ARBA00022989"/>
    </source>
</evidence>
<dbReference type="NCBIfam" id="TIGR01528">
    <property type="entry name" value="NMN_trans_PnuC"/>
    <property type="match status" value="1"/>
</dbReference>
<evidence type="ECO:0000313" key="11">
    <source>
        <dbReference type="EMBL" id="TBR81205.1"/>
    </source>
</evidence>
<feature type="transmembrane region" description="Helical" evidence="10">
    <location>
        <begin position="80"/>
        <end position="99"/>
    </location>
</feature>
<keyword evidence="6" id="KW-1003">Cell membrane</keyword>
<protein>
    <recommendedName>
        <fullName evidence="4">Nicotinamide riboside transporter PnuC</fullName>
    </recommendedName>
</protein>
<feature type="transmembrane region" description="Helical" evidence="10">
    <location>
        <begin position="15"/>
        <end position="35"/>
    </location>
</feature>
<dbReference type="AlphaFoldDB" id="A0A4Q9JU79"/>
<evidence type="ECO:0000256" key="7">
    <source>
        <dbReference type="ARBA" id="ARBA00022692"/>
    </source>
</evidence>
<comment type="function">
    <text evidence="1">Required for nicotinamide riboside transport across the inner membrane.</text>
</comment>
<dbReference type="GO" id="GO:0005886">
    <property type="term" value="C:plasma membrane"/>
    <property type="evidence" value="ECO:0007669"/>
    <property type="project" value="UniProtKB-SubCell"/>
</dbReference>
<evidence type="ECO:0000256" key="9">
    <source>
        <dbReference type="ARBA" id="ARBA00023136"/>
    </source>
</evidence>
<keyword evidence="9 10" id="KW-0472">Membrane</keyword>
<evidence type="ECO:0000256" key="1">
    <source>
        <dbReference type="ARBA" id="ARBA00002672"/>
    </source>
</evidence>
<evidence type="ECO:0000256" key="3">
    <source>
        <dbReference type="ARBA" id="ARBA00006669"/>
    </source>
</evidence>
<feature type="transmembrane region" description="Helical" evidence="10">
    <location>
        <begin position="120"/>
        <end position="139"/>
    </location>
</feature>
<name>A0A4Q9JU79_9BACT</name>